<keyword evidence="1" id="KW-0812">Transmembrane</keyword>
<dbReference type="STRING" id="634771.SAMN04488128_102551"/>
<keyword evidence="3" id="KW-1185">Reference proteome</keyword>
<reference evidence="3" key="1">
    <citation type="submission" date="2017-02" db="EMBL/GenBank/DDBJ databases">
        <authorList>
            <person name="Varghese N."/>
            <person name="Submissions S."/>
        </authorList>
    </citation>
    <scope>NUCLEOTIDE SEQUENCE [LARGE SCALE GENOMIC DNA]</scope>
    <source>
        <strain evidence="3">DSM 22224</strain>
    </source>
</reference>
<keyword evidence="1" id="KW-0472">Membrane</keyword>
<organism evidence="2 3">
    <name type="scientific">Chitinophaga eiseniae</name>
    <dbReference type="NCBI Taxonomy" id="634771"/>
    <lineage>
        <taxon>Bacteria</taxon>
        <taxon>Pseudomonadati</taxon>
        <taxon>Bacteroidota</taxon>
        <taxon>Chitinophagia</taxon>
        <taxon>Chitinophagales</taxon>
        <taxon>Chitinophagaceae</taxon>
        <taxon>Chitinophaga</taxon>
    </lineage>
</organism>
<dbReference type="RefSeq" id="WP_078669089.1">
    <property type="nucleotide sequence ID" value="NZ_FUWZ01000002.1"/>
</dbReference>
<dbReference type="AlphaFoldDB" id="A0A1T4QRJ8"/>
<evidence type="ECO:0000313" key="3">
    <source>
        <dbReference type="Proteomes" id="UP000190367"/>
    </source>
</evidence>
<dbReference type="Proteomes" id="UP000190367">
    <property type="component" value="Unassembled WGS sequence"/>
</dbReference>
<accession>A0A1T4QRJ8</accession>
<evidence type="ECO:0000313" key="2">
    <source>
        <dbReference type="EMBL" id="SKA06403.1"/>
    </source>
</evidence>
<gene>
    <name evidence="2" type="ORF">SAMN04488128_102551</name>
</gene>
<proteinExistence type="predicted"/>
<dbReference type="EMBL" id="FUWZ01000002">
    <property type="protein sequence ID" value="SKA06403.1"/>
    <property type="molecule type" value="Genomic_DNA"/>
</dbReference>
<protein>
    <submittedName>
        <fullName evidence="2">Uncharacterized protein</fullName>
    </submittedName>
</protein>
<feature type="transmembrane region" description="Helical" evidence="1">
    <location>
        <begin position="12"/>
        <end position="35"/>
    </location>
</feature>
<feature type="transmembrane region" description="Helical" evidence="1">
    <location>
        <begin position="42"/>
        <end position="64"/>
    </location>
</feature>
<evidence type="ECO:0000256" key="1">
    <source>
        <dbReference type="SAM" id="Phobius"/>
    </source>
</evidence>
<keyword evidence="1" id="KW-1133">Transmembrane helix</keyword>
<name>A0A1T4QRJ8_9BACT</name>
<sequence>MDFKFGPFGNYLIFTAFILWYITLPAGLLLLWVCLRRKNKPWLRWMSGIGAAPLLFPFLVFGWVSVKEAINDSIANREYRQKEKEHTVILKQPETVAGIALSAGDTVFYNFDFDMGNRQQAQLTDIQGANLSKPARFLNLEVKRIAENAYYGWDILLARDQQVLGWPCTGYIVLTKDGRFVSGTLSTEHVIGSYIIPKGSMVVDNSEELLRITLPDSKTIAIDKKTKQPVVEGEE</sequence>
<dbReference type="OrthoDB" id="1493471at2"/>